<proteinExistence type="predicted"/>
<dbReference type="InterPro" id="IPR011333">
    <property type="entry name" value="SKP1/BTB/POZ_sf"/>
</dbReference>
<gene>
    <name evidence="2" type="ORF">JAAARDRAFT_704813</name>
</gene>
<name>A0A067Q5S4_9AGAM</name>
<dbReference type="SUPFAM" id="SSF54695">
    <property type="entry name" value="POZ domain"/>
    <property type="match status" value="1"/>
</dbReference>
<dbReference type="Pfam" id="PF00651">
    <property type="entry name" value="BTB"/>
    <property type="match status" value="1"/>
</dbReference>
<dbReference type="PROSITE" id="PS50097">
    <property type="entry name" value="BTB"/>
    <property type="match status" value="1"/>
</dbReference>
<dbReference type="HOGENOM" id="CLU_052397_0_0_1"/>
<feature type="domain" description="BTB" evidence="1">
    <location>
        <begin position="31"/>
        <end position="97"/>
    </location>
</feature>
<sequence>MSDNEHTLIQGSQNSPATRLAAAPFDNLPDADIILRSTDYVDFRVHKGVLSIASPIFGDMFRMGREEKKGEEIGGLPVVPMLTEDSKVLDIVLRLCYPVDKPTFDKVEDIQRILPAAEKYQMGAALKHLGEKLVSPQFLIPEPFRVFAVARRYDMENEVRIAAKQTLRHSLPGPDIPEMKSISASSHLQLWEFRNCRVIPATVVASNFSWVANREQVKREWSFLGGCSCAKDVTTPVNFADGAISPTKYWREYMRRAETALGSNPSGTTVTSAAILWPTVGDMRISGCPTCSAPRALENLRIFSEVFATEIERVTIEVNLFSGMVIIHRRNLLQVTANFQFD</sequence>
<dbReference type="Proteomes" id="UP000027265">
    <property type="component" value="Unassembled WGS sequence"/>
</dbReference>
<reference evidence="3" key="1">
    <citation type="journal article" date="2014" name="Proc. Natl. Acad. Sci. U.S.A.">
        <title>Extensive sampling of basidiomycete genomes demonstrates inadequacy of the white-rot/brown-rot paradigm for wood decay fungi.</title>
        <authorList>
            <person name="Riley R."/>
            <person name="Salamov A.A."/>
            <person name="Brown D.W."/>
            <person name="Nagy L.G."/>
            <person name="Floudas D."/>
            <person name="Held B.W."/>
            <person name="Levasseur A."/>
            <person name="Lombard V."/>
            <person name="Morin E."/>
            <person name="Otillar R."/>
            <person name="Lindquist E.A."/>
            <person name="Sun H."/>
            <person name="LaButti K.M."/>
            <person name="Schmutz J."/>
            <person name="Jabbour D."/>
            <person name="Luo H."/>
            <person name="Baker S.E."/>
            <person name="Pisabarro A.G."/>
            <person name="Walton J.D."/>
            <person name="Blanchette R.A."/>
            <person name="Henrissat B."/>
            <person name="Martin F."/>
            <person name="Cullen D."/>
            <person name="Hibbett D.S."/>
            <person name="Grigoriev I.V."/>
        </authorList>
    </citation>
    <scope>NUCLEOTIDE SEQUENCE [LARGE SCALE GENOMIC DNA]</scope>
    <source>
        <strain evidence="3">MUCL 33604</strain>
    </source>
</reference>
<dbReference type="Gene3D" id="3.30.710.10">
    <property type="entry name" value="Potassium Channel Kv1.1, Chain A"/>
    <property type="match status" value="1"/>
</dbReference>
<dbReference type="InterPro" id="IPR000210">
    <property type="entry name" value="BTB/POZ_dom"/>
</dbReference>
<dbReference type="AlphaFoldDB" id="A0A067Q5S4"/>
<accession>A0A067Q5S4</accession>
<dbReference type="EMBL" id="KL197712">
    <property type="protein sequence ID" value="KDQ61500.1"/>
    <property type="molecule type" value="Genomic_DNA"/>
</dbReference>
<protein>
    <recommendedName>
        <fullName evidence="1">BTB domain-containing protein</fullName>
    </recommendedName>
</protein>
<dbReference type="InParanoid" id="A0A067Q5S4"/>
<evidence type="ECO:0000259" key="1">
    <source>
        <dbReference type="PROSITE" id="PS50097"/>
    </source>
</evidence>
<organism evidence="2 3">
    <name type="scientific">Jaapia argillacea MUCL 33604</name>
    <dbReference type="NCBI Taxonomy" id="933084"/>
    <lineage>
        <taxon>Eukaryota</taxon>
        <taxon>Fungi</taxon>
        <taxon>Dikarya</taxon>
        <taxon>Basidiomycota</taxon>
        <taxon>Agaricomycotina</taxon>
        <taxon>Agaricomycetes</taxon>
        <taxon>Agaricomycetidae</taxon>
        <taxon>Jaapiales</taxon>
        <taxon>Jaapiaceae</taxon>
        <taxon>Jaapia</taxon>
    </lineage>
</organism>
<dbReference type="SMART" id="SM00225">
    <property type="entry name" value="BTB"/>
    <property type="match status" value="1"/>
</dbReference>
<evidence type="ECO:0000313" key="2">
    <source>
        <dbReference type="EMBL" id="KDQ61500.1"/>
    </source>
</evidence>
<dbReference type="OrthoDB" id="71307at2759"/>
<evidence type="ECO:0000313" key="3">
    <source>
        <dbReference type="Proteomes" id="UP000027265"/>
    </source>
</evidence>
<keyword evidence="3" id="KW-1185">Reference proteome</keyword>
<dbReference type="CDD" id="cd18186">
    <property type="entry name" value="BTB_POZ_ZBTB_KLHL-like"/>
    <property type="match status" value="1"/>
</dbReference>